<dbReference type="InterPro" id="IPR037185">
    <property type="entry name" value="EmrE-like"/>
</dbReference>
<evidence type="ECO:0000256" key="3">
    <source>
        <dbReference type="ARBA" id="ARBA00022692"/>
    </source>
</evidence>
<feature type="transmembrane region" description="Helical" evidence="6">
    <location>
        <begin position="79"/>
        <end position="98"/>
    </location>
</feature>
<evidence type="ECO:0000256" key="1">
    <source>
        <dbReference type="ARBA" id="ARBA00004141"/>
    </source>
</evidence>
<name>A0A7L4ZLY9_9FLAO</name>
<dbReference type="Pfam" id="PF00892">
    <property type="entry name" value="EamA"/>
    <property type="match status" value="2"/>
</dbReference>
<organism evidence="8 9">
    <name type="scientific">Kordia antarctica</name>
    <dbReference type="NCBI Taxonomy" id="1218801"/>
    <lineage>
        <taxon>Bacteria</taxon>
        <taxon>Pseudomonadati</taxon>
        <taxon>Bacteroidota</taxon>
        <taxon>Flavobacteriia</taxon>
        <taxon>Flavobacteriales</taxon>
        <taxon>Flavobacteriaceae</taxon>
        <taxon>Kordia</taxon>
    </lineage>
</organism>
<gene>
    <name evidence="8" type="primary">yedA_2</name>
    <name evidence="8" type="ORF">IMCC3317_25640</name>
</gene>
<dbReference type="PANTHER" id="PTHR32322:SF2">
    <property type="entry name" value="EAMA DOMAIN-CONTAINING PROTEIN"/>
    <property type="match status" value="1"/>
</dbReference>
<keyword evidence="4 6" id="KW-1133">Transmembrane helix</keyword>
<feature type="transmembrane region" description="Helical" evidence="6">
    <location>
        <begin position="110"/>
        <end position="128"/>
    </location>
</feature>
<feature type="transmembrane region" description="Helical" evidence="6">
    <location>
        <begin position="223"/>
        <end position="244"/>
    </location>
</feature>
<evidence type="ECO:0000256" key="6">
    <source>
        <dbReference type="SAM" id="Phobius"/>
    </source>
</evidence>
<evidence type="ECO:0000256" key="2">
    <source>
        <dbReference type="ARBA" id="ARBA00007362"/>
    </source>
</evidence>
<proteinExistence type="inferred from homology"/>
<dbReference type="KEGG" id="kan:IMCC3317_25640"/>
<keyword evidence="5 6" id="KW-0472">Membrane</keyword>
<feature type="domain" description="EamA" evidence="7">
    <location>
        <begin position="21"/>
        <end position="149"/>
    </location>
</feature>
<evidence type="ECO:0000256" key="5">
    <source>
        <dbReference type="ARBA" id="ARBA00023136"/>
    </source>
</evidence>
<dbReference type="InterPro" id="IPR050638">
    <property type="entry name" value="AA-Vitamin_Transporters"/>
</dbReference>
<reference evidence="8 9" key="1">
    <citation type="journal article" date="2013" name="Int. J. Syst. Evol. Microbiol.">
        <title>Kordia antarctica sp. nov., isolated from Antarctic seawater.</title>
        <authorList>
            <person name="Baek K."/>
            <person name="Choi A."/>
            <person name="Kang I."/>
            <person name="Lee K."/>
            <person name="Cho J.C."/>
        </authorList>
    </citation>
    <scope>NUCLEOTIDE SEQUENCE [LARGE SCALE GENOMIC DNA]</scope>
    <source>
        <strain evidence="8 9">IMCC3317</strain>
    </source>
</reference>
<accession>A0A7L4ZLY9</accession>
<comment type="similarity">
    <text evidence="2">Belongs to the EamA transporter family.</text>
</comment>
<dbReference type="AlphaFoldDB" id="A0A7L4ZLY9"/>
<feature type="transmembrane region" description="Helical" evidence="6">
    <location>
        <begin position="161"/>
        <end position="181"/>
    </location>
</feature>
<evidence type="ECO:0000259" key="7">
    <source>
        <dbReference type="Pfam" id="PF00892"/>
    </source>
</evidence>
<evidence type="ECO:0000256" key="4">
    <source>
        <dbReference type="ARBA" id="ARBA00022989"/>
    </source>
</evidence>
<comment type="subcellular location">
    <subcellularLocation>
        <location evidence="1">Membrane</location>
        <topology evidence="1">Multi-pass membrane protein</topology>
    </subcellularLocation>
</comment>
<dbReference type="PANTHER" id="PTHR32322">
    <property type="entry name" value="INNER MEMBRANE TRANSPORTER"/>
    <property type="match status" value="1"/>
</dbReference>
<keyword evidence="9" id="KW-1185">Reference proteome</keyword>
<feature type="transmembrane region" description="Helical" evidence="6">
    <location>
        <begin position="49"/>
        <end position="67"/>
    </location>
</feature>
<dbReference type="Proteomes" id="UP000464657">
    <property type="component" value="Chromosome"/>
</dbReference>
<sequence>MLDFCVILRNTVMDNAKLKWVYLVILSVIWGSSFILIKHALVGLTATQVGALRIVITAIFLFSVGLKKVKLIKRSQWKWIFWTAMAGSLFPVFLFAIAQEQLDSSVASMLNSLTPLNTLVFGMLFFGVMVTKRQVLGVVIGLIGALVLVFAGAEFNPSHNYWFGAFVLFATIGYGLNVNIIKKYLNDLNALAIVTGNFVIIVIPALTILAFTGFFSDILQNEAMQTAMCYVAVLSLFGTAIAKVIYSRLVQISSPIFASSVTYTMPVVAIFWGVFFGEQLSVYQLLGGIIILAGVYLVNKRSKKSEA</sequence>
<feature type="domain" description="EamA" evidence="7">
    <location>
        <begin position="166"/>
        <end position="299"/>
    </location>
</feature>
<feature type="transmembrane region" description="Helical" evidence="6">
    <location>
        <begin position="135"/>
        <end position="155"/>
    </location>
</feature>
<feature type="transmembrane region" description="Helical" evidence="6">
    <location>
        <begin position="20"/>
        <end position="37"/>
    </location>
</feature>
<protein>
    <submittedName>
        <fullName evidence="8">Putative inner membrane transporter YedA</fullName>
    </submittedName>
</protein>
<keyword evidence="3 6" id="KW-0812">Transmembrane</keyword>
<feature type="transmembrane region" description="Helical" evidence="6">
    <location>
        <begin position="256"/>
        <end position="275"/>
    </location>
</feature>
<evidence type="ECO:0000313" key="8">
    <source>
        <dbReference type="EMBL" id="QHI37186.1"/>
    </source>
</evidence>
<evidence type="ECO:0000313" key="9">
    <source>
        <dbReference type="Proteomes" id="UP000464657"/>
    </source>
</evidence>
<dbReference type="InterPro" id="IPR000620">
    <property type="entry name" value="EamA_dom"/>
</dbReference>
<dbReference type="GO" id="GO:0016020">
    <property type="term" value="C:membrane"/>
    <property type="evidence" value="ECO:0007669"/>
    <property type="project" value="UniProtKB-SubCell"/>
</dbReference>
<dbReference type="EMBL" id="CP019288">
    <property type="protein sequence ID" value="QHI37186.1"/>
    <property type="molecule type" value="Genomic_DNA"/>
</dbReference>
<dbReference type="SUPFAM" id="SSF103481">
    <property type="entry name" value="Multidrug resistance efflux transporter EmrE"/>
    <property type="match status" value="2"/>
</dbReference>
<feature type="transmembrane region" description="Helical" evidence="6">
    <location>
        <begin position="188"/>
        <end position="211"/>
    </location>
</feature>
<feature type="transmembrane region" description="Helical" evidence="6">
    <location>
        <begin position="281"/>
        <end position="298"/>
    </location>
</feature>